<evidence type="ECO:0000313" key="7">
    <source>
        <dbReference type="EMBL" id="CAB4793634.1"/>
    </source>
</evidence>
<keyword evidence="4" id="KW-0408">Iron</keyword>
<keyword evidence="3" id="KW-0249">Electron transport</keyword>
<protein>
    <submittedName>
        <fullName evidence="9">Unannotated protein</fullName>
    </submittedName>
</protein>
<reference evidence="9" key="1">
    <citation type="submission" date="2020-05" db="EMBL/GenBank/DDBJ databases">
        <authorList>
            <person name="Chiriac C."/>
            <person name="Salcher M."/>
            <person name="Ghai R."/>
            <person name="Kavagutti S V."/>
        </authorList>
    </citation>
    <scope>NUCLEOTIDE SEQUENCE</scope>
</reference>
<dbReference type="SUPFAM" id="SSF54862">
    <property type="entry name" value="4Fe-4S ferredoxins"/>
    <property type="match status" value="1"/>
</dbReference>
<dbReference type="PANTHER" id="PTHR36923:SF3">
    <property type="entry name" value="FERREDOXIN"/>
    <property type="match status" value="1"/>
</dbReference>
<name>A0A6J7RCW0_9ZZZZ</name>
<evidence type="ECO:0000256" key="2">
    <source>
        <dbReference type="ARBA" id="ARBA00022723"/>
    </source>
</evidence>
<keyword evidence="2" id="KW-0479">Metal-binding</keyword>
<dbReference type="InterPro" id="IPR051269">
    <property type="entry name" value="Fe-S_cluster_ET"/>
</dbReference>
<dbReference type="EMBL" id="CAFBOG010000001">
    <property type="protein sequence ID" value="CAB4967812.1"/>
    <property type="molecule type" value="Genomic_DNA"/>
</dbReference>
<dbReference type="GO" id="GO:0046872">
    <property type="term" value="F:metal ion binding"/>
    <property type="evidence" value="ECO:0007669"/>
    <property type="project" value="UniProtKB-KW"/>
</dbReference>
<evidence type="ECO:0000313" key="8">
    <source>
        <dbReference type="EMBL" id="CAB4967812.1"/>
    </source>
</evidence>
<dbReference type="PANTHER" id="PTHR36923">
    <property type="entry name" value="FERREDOXIN"/>
    <property type="match status" value="1"/>
</dbReference>
<sequence length="69" mass="7635">MKISFNRDACQGHNRCYLLAPELFDVDDEGYAVLLVTGDVPEQLHAKAQLAVDNCPEYAITLTEENPPA</sequence>
<evidence type="ECO:0000313" key="6">
    <source>
        <dbReference type="EMBL" id="CAB4688472.1"/>
    </source>
</evidence>
<gene>
    <name evidence="6" type="ORF">UFOPK2582_00253</name>
    <name evidence="7" type="ORF">UFOPK3046_00085</name>
    <name evidence="8" type="ORF">UFOPK3914_00011</name>
    <name evidence="9" type="ORF">UFOPK4173_00261</name>
</gene>
<proteinExistence type="predicted"/>
<dbReference type="GO" id="GO:0051536">
    <property type="term" value="F:iron-sulfur cluster binding"/>
    <property type="evidence" value="ECO:0007669"/>
    <property type="project" value="UniProtKB-KW"/>
</dbReference>
<dbReference type="Pfam" id="PF13459">
    <property type="entry name" value="Fer4_15"/>
    <property type="match status" value="1"/>
</dbReference>
<dbReference type="EMBL" id="CAEZXS010000016">
    <property type="protein sequence ID" value="CAB4688472.1"/>
    <property type="molecule type" value="Genomic_DNA"/>
</dbReference>
<evidence type="ECO:0000256" key="3">
    <source>
        <dbReference type="ARBA" id="ARBA00022982"/>
    </source>
</evidence>
<evidence type="ECO:0000256" key="4">
    <source>
        <dbReference type="ARBA" id="ARBA00023004"/>
    </source>
</evidence>
<organism evidence="9">
    <name type="scientific">freshwater metagenome</name>
    <dbReference type="NCBI Taxonomy" id="449393"/>
    <lineage>
        <taxon>unclassified sequences</taxon>
        <taxon>metagenomes</taxon>
        <taxon>ecological metagenomes</taxon>
    </lineage>
</organism>
<evidence type="ECO:0000256" key="5">
    <source>
        <dbReference type="ARBA" id="ARBA00023014"/>
    </source>
</evidence>
<evidence type="ECO:0000313" key="9">
    <source>
        <dbReference type="EMBL" id="CAB5026612.1"/>
    </source>
</evidence>
<keyword evidence="5" id="KW-0411">Iron-sulfur</keyword>
<accession>A0A6J7RCW0</accession>
<keyword evidence="1" id="KW-0813">Transport</keyword>
<dbReference type="EMBL" id="CAFBPW010000016">
    <property type="protein sequence ID" value="CAB5026612.1"/>
    <property type="molecule type" value="Genomic_DNA"/>
</dbReference>
<evidence type="ECO:0000256" key="1">
    <source>
        <dbReference type="ARBA" id="ARBA00022448"/>
    </source>
</evidence>
<dbReference type="AlphaFoldDB" id="A0A6J7RCW0"/>
<dbReference type="Gene3D" id="3.30.70.20">
    <property type="match status" value="1"/>
</dbReference>
<dbReference type="EMBL" id="CAFAAQ010000003">
    <property type="protein sequence ID" value="CAB4793634.1"/>
    <property type="molecule type" value="Genomic_DNA"/>
</dbReference>